<feature type="compositionally biased region" description="Low complexity" evidence="1">
    <location>
        <begin position="37"/>
        <end position="50"/>
    </location>
</feature>
<accession>A0A7I8HVY4</accession>
<dbReference type="EMBL" id="BPNN01000008">
    <property type="protein sequence ID" value="GJA62246.1"/>
    <property type="molecule type" value="Genomic_DNA"/>
</dbReference>
<name>A0A7I8HVY4_AERCA</name>
<sequence>MTTELGNLSSASGSSVQLSDKSGQVAAQLLSGGVEDAGAAHQQGKQAAKQLTPSMQQSQADIEKQVQNLQEFGQLQGWTVNFSVEKELEQVVIKVMDAETKSMIRQIPSEELIAINKRIQALRQGEAGANPRIGLLFDSEI</sequence>
<dbReference type="PANTHER" id="PTHR37166">
    <property type="entry name" value="PROTEIN FLAG"/>
    <property type="match status" value="1"/>
</dbReference>
<organism evidence="2 3">
    <name type="scientific">Aeromonas caviae</name>
    <name type="common">Aeromonas punctata</name>
    <dbReference type="NCBI Taxonomy" id="648"/>
    <lineage>
        <taxon>Bacteria</taxon>
        <taxon>Pseudomonadati</taxon>
        <taxon>Pseudomonadota</taxon>
        <taxon>Gammaproteobacteria</taxon>
        <taxon>Aeromonadales</taxon>
        <taxon>Aeromonadaceae</taxon>
        <taxon>Aeromonas</taxon>
    </lineage>
</organism>
<dbReference type="RefSeq" id="WP_202211807.1">
    <property type="nucleotide sequence ID" value="NZ_AP024136.1"/>
</dbReference>
<keyword evidence="2" id="KW-0282">Flagellum</keyword>
<dbReference type="Proteomes" id="UP000886934">
    <property type="component" value="Unassembled WGS sequence"/>
</dbReference>
<keyword evidence="2" id="KW-0969">Cilium</keyword>
<dbReference type="SUPFAM" id="SSF160214">
    <property type="entry name" value="FlaG-like"/>
    <property type="match status" value="1"/>
</dbReference>
<dbReference type="InterPro" id="IPR035924">
    <property type="entry name" value="FlaG-like_sf"/>
</dbReference>
<reference evidence="2" key="1">
    <citation type="submission" date="2021-07" db="EMBL/GenBank/DDBJ databases">
        <title>Draft genome sequence of carbapenem-resistant Aeromonas spp. in Japan.</title>
        <authorList>
            <person name="Maehana S."/>
            <person name="Suzuki M."/>
            <person name="Kitasato H."/>
        </authorList>
    </citation>
    <scope>NUCLEOTIDE SEQUENCE</scope>
    <source>
        <strain evidence="2">KAM351</strain>
    </source>
</reference>
<dbReference type="Pfam" id="PF03646">
    <property type="entry name" value="FlaG"/>
    <property type="match status" value="1"/>
</dbReference>
<evidence type="ECO:0000256" key="1">
    <source>
        <dbReference type="SAM" id="MobiDB-lite"/>
    </source>
</evidence>
<feature type="region of interest" description="Disordered" evidence="1">
    <location>
        <begin position="36"/>
        <end position="59"/>
    </location>
</feature>
<comment type="caution">
    <text evidence="2">The sequence shown here is derived from an EMBL/GenBank/DDBJ whole genome shotgun (WGS) entry which is preliminary data.</text>
</comment>
<dbReference type="AlphaFoldDB" id="A0A7I8HVY4"/>
<protein>
    <submittedName>
        <fullName evidence="2">Flagellin</fullName>
    </submittedName>
</protein>
<evidence type="ECO:0000313" key="3">
    <source>
        <dbReference type="Proteomes" id="UP000886934"/>
    </source>
</evidence>
<proteinExistence type="predicted"/>
<dbReference type="Gene3D" id="3.30.160.170">
    <property type="entry name" value="FlaG-like"/>
    <property type="match status" value="1"/>
</dbReference>
<evidence type="ECO:0000313" key="2">
    <source>
        <dbReference type="EMBL" id="GJA62246.1"/>
    </source>
</evidence>
<dbReference type="PANTHER" id="PTHR37166:SF1">
    <property type="entry name" value="PROTEIN FLAG"/>
    <property type="match status" value="1"/>
</dbReference>
<gene>
    <name evidence="2" type="ORF">KAM351_08570</name>
</gene>
<keyword evidence="2" id="KW-0966">Cell projection</keyword>
<dbReference type="InterPro" id="IPR005186">
    <property type="entry name" value="FlaG"/>
</dbReference>